<reference evidence="12 13" key="1">
    <citation type="submission" date="2019-06" db="EMBL/GenBank/DDBJ databases">
        <authorList>
            <person name="Lee I."/>
            <person name="Jang G.I."/>
            <person name="Hwang C.Y."/>
        </authorList>
    </citation>
    <scope>NUCLEOTIDE SEQUENCE [LARGE SCALE GENOMIC DNA]</scope>
    <source>
        <strain evidence="12 13">PAMC 28131</strain>
    </source>
</reference>
<evidence type="ECO:0000259" key="11">
    <source>
        <dbReference type="Pfam" id="PF21687"/>
    </source>
</evidence>
<keyword evidence="5" id="KW-0997">Cell inner membrane</keyword>
<feature type="domain" description="T2SS protein K second SAM-like" evidence="10">
    <location>
        <begin position="195"/>
        <end position="245"/>
    </location>
</feature>
<keyword evidence="7" id="KW-0653">Protein transport</keyword>
<evidence type="ECO:0000313" key="12">
    <source>
        <dbReference type="EMBL" id="TPE62477.1"/>
    </source>
</evidence>
<evidence type="ECO:0000313" key="13">
    <source>
        <dbReference type="Proteomes" id="UP000319897"/>
    </source>
</evidence>
<dbReference type="OrthoDB" id="9788973at2"/>
<dbReference type="InterPro" id="IPR038072">
    <property type="entry name" value="GspK_central_sf"/>
</dbReference>
<dbReference type="SUPFAM" id="SSF158544">
    <property type="entry name" value="GspK insert domain-like"/>
    <property type="match status" value="2"/>
</dbReference>
<dbReference type="RefSeq" id="WP_140927541.1">
    <property type="nucleotide sequence ID" value="NZ_VFSU01000018.1"/>
</dbReference>
<keyword evidence="3" id="KW-0813">Transport</keyword>
<dbReference type="GO" id="GO:0009306">
    <property type="term" value="P:protein secretion"/>
    <property type="evidence" value="ECO:0007669"/>
    <property type="project" value="InterPro"/>
</dbReference>
<dbReference type="AlphaFoldDB" id="A0A501XQV0"/>
<name>A0A501XQV0_9SPHN</name>
<gene>
    <name evidence="12" type="ORF">FJQ54_06165</name>
</gene>
<keyword evidence="6" id="KW-0812">Transmembrane</keyword>
<dbReference type="EMBL" id="VFSU01000018">
    <property type="protein sequence ID" value="TPE62477.1"/>
    <property type="molecule type" value="Genomic_DNA"/>
</dbReference>
<dbReference type="Proteomes" id="UP000319897">
    <property type="component" value="Unassembled WGS sequence"/>
</dbReference>
<dbReference type="InterPro" id="IPR005628">
    <property type="entry name" value="GspK"/>
</dbReference>
<dbReference type="PANTHER" id="PTHR38831:SF1">
    <property type="entry name" value="TYPE II SECRETION SYSTEM PROTEIN K-RELATED"/>
    <property type="match status" value="1"/>
</dbReference>
<evidence type="ECO:0000259" key="10">
    <source>
        <dbReference type="Pfam" id="PF03934"/>
    </source>
</evidence>
<dbReference type="InterPro" id="IPR049179">
    <property type="entry name" value="T2SSK_SAM-like_2nd"/>
</dbReference>
<evidence type="ECO:0000256" key="6">
    <source>
        <dbReference type="ARBA" id="ARBA00022692"/>
    </source>
</evidence>
<protein>
    <submittedName>
        <fullName evidence="12">General secretion pathway protein GspK</fullName>
    </submittedName>
</protein>
<comment type="caution">
    <text evidence="12">The sequence shown here is derived from an EMBL/GenBank/DDBJ whole genome shotgun (WGS) entry which is preliminary data.</text>
</comment>
<sequence>MKAPASERGAALLAVLAMVVLLAGFATMGLSRLKAAGDRISEAQTQAEAQLLAGAGGTAAVSVIGQLKARARTNPELLTEPLKLELQGGTVEARFADGGNCFNLNSLARPPARTSTGEVPAASRPQDFARLLVATGIPTLEANTIAQATAARLAQTGQLWADASEWAAIPGVTAKHWALAGPLLCALPSRENSAVNINSLTAAQAPLLTGMGLGADEARRAIAARPAAGWGSASDFMNSSGSNLDQNGEAAERMGTSTRWMRLSIVAETPRARVARELLIDTLEQPAAVVSSRWRAVEAPVEGAL</sequence>
<feature type="domain" description="T2SS protein K first SAM-like" evidence="11">
    <location>
        <begin position="100"/>
        <end position="188"/>
    </location>
</feature>
<keyword evidence="8" id="KW-1133">Transmembrane helix</keyword>
<evidence type="ECO:0000256" key="9">
    <source>
        <dbReference type="ARBA" id="ARBA00023136"/>
    </source>
</evidence>
<evidence type="ECO:0000256" key="4">
    <source>
        <dbReference type="ARBA" id="ARBA00022475"/>
    </source>
</evidence>
<dbReference type="Pfam" id="PF21687">
    <property type="entry name" value="T2SSK_1st"/>
    <property type="match status" value="1"/>
</dbReference>
<accession>A0A501XQV0</accession>
<dbReference type="GO" id="GO:0005886">
    <property type="term" value="C:plasma membrane"/>
    <property type="evidence" value="ECO:0007669"/>
    <property type="project" value="UniProtKB-SubCell"/>
</dbReference>
<evidence type="ECO:0000256" key="2">
    <source>
        <dbReference type="ARBA" id="ARBA00007246"/>
    </source>
</evidence>
<proteinExistence type="inferred from homology"/>
<evidence type="ECO:0000256" key="3">
    <source>
        <dbReference type="ARBA" id="ARBA00022448"/>
    </source>
</evidence>
<keyword evidence="13" id="KW-1185">Reference proteome</keyword>
<dbReference type="Gene3D" id="1.10.40.60">
    <property type="entry name" value="EpsJ-like"/>
    <property type="match status" value="1"/>
</dbReference>
<dbReference type="InterPro" id="IPR049031">
    <property type="entry name" value="T2SSK_SAM-like_1st"/>
</dbReference>
<dbReference type="PANTHER" id="PTHR38831">
    <property type="entry name" value="TYPE II SECRETION SYSTEM PROTEIN K"/>
    <property type="match status" value="1"/>
</dbReference>
<evidence type="ECO:0000256" key="5">
    <source>
        <dbReference type="ARBA" id="ARBA00022519"/>
    </source>
</evidence>
<dbReference type="NCBIfam" id="NF037980">
    <property type="entry name" value="T2SS_GspK"/>
    <property type="match status" value="1"/>
</dbReference>
<comment type="similarity">
    <text evidence="2">Belongs to the GSP K family.</text>
</comment>
<evidence type="ECO:0000256" key="7">
    <source>
        <dbReference type="ARBA" id="ARBA00022927"/>
    </source>
</evidence>
<evidence type="ECO:0000256" key="1">
    <source>
        <dbReference type="ARBA" id="ARBA00004533"/>
    </source>
</evidence>
<comment type="subcellular location">
    <subcellularLocation>
        <location evidence="1">Cell inner membrane</location>
    </subcellularLocation>
</comment>
<keyword evidence="9" id="KW-0472">Membrane</keyword>
<evidence type="ECO:0000256" key="8">
    <source>
        <dbReference type="ARBA" id="ARBA00022989"/>
    </source>
</evidence>
<keyword evidence="4" id="KW-1003">Cell membrane</keyword>
<dbReference type="Pfam" id="PF03934">
    <property type="entry name" value="T2SSK"/>
    <property type="match status" value="1"/>
</dbReference>
<organism evidence="12 13">
    <name type="scientific">Sandaracinobacter neustonicus</name>
    <dbReference type="NCBI Taxonomy" id="1715348"/>
    <lineage>
        <taxon>Bacteria</taxon>
        <taxon>Pseudomonadati</taxon>
        <taxon>Pseudomonadota</taxon>
        <taxon>Alphaproteobacteria</taxon>
        <taxon>Sphingomonadales</taxon>
        <taxon>Sphingosinicellaceae</taxon>
        <taxon>Sandaracinobacter</taxon>
    </lineage>
</organism>